<reference evidence="8" key="1">
    <citation type="submission" date="2022-11" db="EMBL/GenBank/DDBJ databases">
        <title>Minimal conservation of predation-associated metabolite biosynthetic gene clusters underscores biosynthetic potential of Myxococcota including descriptions for ten novel species: Archangium lansinium sp. nov., Myxococcus landrumus sp. nov., Nannocystis bai.</title>
        <authorList>
            <person name="Ahearne A."/>
            <person name="Stevens C."/>
            <person name="Phillips K."/>
        </authorList>
    </citation>
    <scope>NUCLEOTIDE SEQUENCE</scope>
    <source>
        <strain evidence="8">Na p29</strain>
    </source>
</reference>
<dbReference type="PROSITE" id="PS50110">
    <property type="entry name" value="RESPONSE_REGULATORY"/>
    <property type="match status" value="1"/>
</dbReference>
<dbReference type="PANTHER" id="PTHR48111">
    <property type="entry name" value="REGULATOR OF RPOS"/>
    <property type="match status" value="1"/>
</dbReference>
<dbReference type="GO" id="GO:0005829">
    <property type="term" value="C:cytosol"/>
    <property type="evidence" value="ECO:0007669"/>
    <property type="project" value="TreeGrafter"/>
</dbReference>
<dbReference type="InterPro" id="IPR025497">
    <property type="entry name" value="PatA-like_N"/>
</dbReference>
<gene>
    <name evidence="8" type="ORF">OV079_28360</name>
</gene>
<keyword evidence="2" id="KW-0902">Two-component regulatory system</keyword>
<name>A0A9X3ET05_9BACT</name>
<dbReference type="Pfam" id="PF14332">
    <property type="entry name" value="DUF4388"/>
    <property type="match status" value="1"/>
</dbReference>
<dbReference type="Proteomes" id="UP001150924">
    <property type="component" value="Unassembled WGS sequence"/>
</dbReference>
<dbReference type="InterPro" id="IPR001789">
    <property type="entry name" value="Sig_transdc_resp-reg_receiver"/>
</dbReference>
<dbReference type="RefSeq" id="WP_267772072.1">
    <property type="nucleotide sequence ID" value="NZ_JAPNKE010000002.1"/>
</dbReference>
<evidence type="ECO:0000259" key="7">
    <source>
        <dbReference type="PROSITE" id="PS50110"/>
    </source>
</evidence>
<evidence type="ECO:0000256" key="1">
    <source>
        <dbReference type="ARBA" id="ARBA00022553"/>
    </source>
</evidence>
<dbReference type="Pfam" id="PF00072">
    <property type="entry name" value="Response_reg"/>
    <property type="match status" value="1"/>
</dbReference>
<dbReference type="CDD" id="cd17574">
    <property type="entry name" value="REC_OmpR"/>
    <property type="match status" value="1"/>
</dbReference>
<dbReference type="AlphaFoldDB" id="A0A9X3ET05"/>
<feature type="domain" description="Response regulatory" evidence="7">
    <location>
        <begin position="6"/>
        <end position="121"/>
    </location>
</feature>
<evidence type="ECO:0000256" key="4">
    <source>
        <dbReference type="ARBA" id="ARBA00023125"/>
    </source>
</evidence>
<proteinExistence type="predicted"/>
<feature type="modified residue" description="4-aspartylphosphate" evidence="6">
    <location>
        <position position="54"/>
    </location>
</feature>
<comment type="caution">
    <text evidence="8">The sequence shown here is derived from an EMBL/GenBank/DDBJ whole genome shotgun (WGS) entry which is preliminary data.</text>
</comment>
<dbReference type="Gene3D" id="3.40.50.2300">
    <property type="match status" value="1"/>
</dbReference>
<dbReference type="GO" id="GO:0000156">
    <property type="term" value="F:phosphorelay response regulator activity"/>
    <property type="evidence" value="ECO:0007669"/>
    <property type="project" value="TreeGrafter"/>
</dbReference>
<evidence type="ECO:0000256" key="3">
    <source>
        <dbReference type="ARBA" id="ARBA00023015"/>
    </source>
</evidence>
<dbReference type="GO" id="GO:0032993">
    <property type="term" value="C:protein-DNA complex"/>
    <property type="evidence" value="ECO:0007669"/>
    <property type="project" value="TreeGrafter"/>
</dbReference>
<keyword evidence="4" id="KW-0238">DNA-binding</keyword>
<dbReference type="EMBL" id="JAPNKE010000002">
    <property type="protein sequence ID" value="MCY1009406.1"/>
    <property type="molecule type" value="Genomic_DNA"/>
</dbReference>
<dbReference type="SUPFAM" id="SSF52172">
    <property type="entry name" value="CheY-like"/>
    <property type="match status" value="1"/>
</dbReference>
<evidence type="ECO:0000256" key="5">
    <source>
        <dbReference type="ARBA" id="ARBA00023163"/>
    </source>
</evidence>
<evidence type="ECO:0000256" key="6">
    <source>
        <dbReference type="PROSITE-ProRule" id="PRU00169"/>
    </source>
</evidence>
<evidence type="ECO:0000313" key="9">
    <source>
        <dbReference type="Proteomes" id="UP001150924"/>
    </source>
</evidence>
<dbReference type="SMART" id="SM00448">
    <property type="entry name" value="REC"/>
    <property type="match status" value="1"/>
</dbReference>
<organism evidence="8 9">
    <name type="scientific">Nannocystis pusilla</name>
    <dbReference type="NCBI Taxonomy" id="889268"/>
    <lineage>
        <taxon>Bacteria</taxon>
        <taxon>Pseudomonadati</taxon>
        <taxon>Myxococcota</taxon>
        <taxon>Polyangia</taxon>
        <taxon>Nannocystales</taxon>
        <taxon>Nannocystaceae</taxon>
        <taxon>Nannocystis</taxon>
    </lineage>
</organism>
<evidence type="ECO:0000313" key="8">
    <source>
        <dbReference type="EMBL" id="MCY1009406.1"/>
    </source>
</evidence>
<evidence type="ECO:0000256" key="2">
    <source>
        <dbReference type="ARBA" id="ARBA00023012"/>
    </source>
</evidence>
<dbReference type="PANTHER" id="PTHR48111:SF1">
    <property type="entry name" value="TWO-COMPONENT RESPONSE REGULATOR ORR33"/>
    <property type="match status" value="1"/>
</dbReference>
<protein>
    <submittedName>
        <fullName evidence="8">DUF4388 domain-containing protein</fullName>
    </submittedName>
</protein>
<keyword evidence="1 6" id="KW-0597">Phosphoprotein</keyword>
<dbReference type="InterPro" id="IPR039420">
    <property type="entry name" value="WalR-like"/>
</dbReference>
<keyword evidence="3" id="KW-0805">Transcription regulation</keyword>
<dbReference type="InterPro" id="IPR011006">
    <property type="entry name" value="CheY-like_superfamily"/>
</dbReference>
<accession>A0A9X3ET05</accession>
<dbReference type="GO" id="GO:0006355">
    <property type="term" value="P:regulation of DNA-templated transcription"/>
    <property type="evidence" value="ECO:0007669"/>
    <property type="project" value="TreeGrafter"/>
</dbReference>
<keyword evidence="5" id="KW-0804">Transcription</keyword>
<dbReference type="GO" id="GO:0000976">
    <property type="term" value="F:transcription cis-regulatory region binding"/>
    <property type="evidence" value="ECO:0007669"/>
    <property type="project" value="TreeGrafter"/>
</dbReference>
<sequence>MPERARILVVDDDPWLVKMICTVLGERYDCVGAVDGIEGLAKALARPPHLIVSDVMMPRMSGWELVKQVRSHSQLAFVPFIFLSALDSDEDRLYGFRLGADEYLPKPLDIGELALRVEVVLTRLAQLEQAARERVRRAPPKGAPSLRGDLDQIGLSSLLVMLEMERKSGLLVVARDRPEERVRIYLVEGRIFAAQSDDGAVRNADAIYHVLGWKRGQFEFNAFVVEMRDEVEMSTTGLLLEGARRLDEAGRA</sequence>
<keyword evidence="9" id="KW-1185">Reference proteome</keyword>